<accession>A0ACB8AHE6</accession>
<comment type="caution">
    <text evidence="1">The sequence shown here is derived from an EMBL/GenBank/DDBJ whole genome shotgun (WGS) entry which is preliminary data.</text>
</comment>
<keyword evidence="2" id="KW-1185">Reference proteome</keyword>
<dbReference type="EMBL" id="MU267648">
    <property type="protein sequence ID" value="KAH7912608.1"/>
    <property type="molecule type" value="Genomic_DNA"/>
</dbReference>
<dbReference type="Proteomes" id="UP000790377">
    <property type="component" value="Unassembled WGS sequence"/>
</dbReference>
<protein>
    <submittedName>
        <fullName evidence="1">Uncharacterized protein</fullName>
    </submittedName>
</protein>
<sequence length="579" mass="64970">MTTHINRRDSTAVLDLYKRFSVLTETQQSWEDELAQGTETEDIDTGGLALNIPFERSVQTPLRVTVLLAVITAHAINDSIQSALRTFLLSPARINQFTMKDFLRSINDKELCEKVENYVKRLDVARFISQPQFLTKHISNLADSEDVPRLEKLYGSIIDGMADPDSFVASGPTNISSKRPIVVQEANWAAFLAAFLKCRRRDLAERLWDDMVAHGFKPGVTTWVAVLEGYDSMGEAEDALAAWKTMISQGVKPETTSHRALISALFNARRPDDALERFAAFEKGLLSGASEPTPDVLKVYNTVLHGLLTNSRESTANALLQKIRKEGPKPDIVSYNTFLRHHGRKGEFRAVSAVMRLLTEDGLTGDVFTFSSVLSALLKVGRTDAIDLVLNLMKKQNVEPNVAVFSSIIDQQAREGSEQGLRAALSLLQKMELNPDAQPNEVTYTSILASIHRTVWSNSALAAECRQYILGRMKARNIQPNRITYNILLEACLERPDKEGVQSALGYYREMVMRKIPMTYDTWYIMLHGLVKKEEWAMADELVEDLTKYLVPQGALASLVGRIRRRTAWKLKSGPNAYF</sequence>
<reference evidence="1" key="1">
    <citation type="journal article" date="2021" name="New Phytol.">
        <title>Evolutionary innovations through gain and loss of genes in the ectomycorrhizal Boletales.</title>
        <authorList>
            <person name="Wu G."/>
            <person name="Miyauchi S."/>
            <person name="Morin E."/>
            <person name="Kuo A."/>
            <person name="Drula E."/>
            <person name="Varga T."/>
            <person name="Kohler A."/>
            <person name="Feng B."/>
            <person name="Cao Y."/>
            <person name="Lipzen A."/>
            <person name="Daum C."/>
            <person name="Hundley H."/>
            <person name="Pangilinan J."/>
            <person name="Johnson J."/>
            <person name="Barry K."/>
            <person name="LaButti K."/>
            <person name="Ng V."/>
            <person name="Ahrendt S."/>
            <person name="Min B."/>
            <person name="Choi I.G."/>
            <person name="Park H."/>
            <person name="Plett J.M."/>
            <person name="Magnuson J."/>
            <person name="Spatafora J.W."/>
            <person name="Nagy L.G."/>
            <person name="Henrissat B."/>
            <person name="Grigoriev I.V."/>
            <person name="Yang Z.L."/>
            <person name="Xu J."/>
            <person name="Martin F.M."/>
        </authorList>
    </citation>
    <scope>NUCLEOTIDE SEQUENCE</scope>
    <source>
        <strain evidence="1">ATCC 28755</strain>
    </source>
</reference>
<evidence type="ECO:0000313" key="2">
    <source>
        <dbReference type="Proteomes" id="UP000790377"/>
    </source>
</evidence>
<proteinExistence type="predicted"/>
<name>A0ACB8AHE6_9AGAM</name>
<organism evidence="1 2">
    <name type="scientific">Hygrophoropsis aurantiaca</name>
    <dbReference type="NCBI Taxonomy" id="72124"/>
    <lineage>
        <taxon>Eukaryota</taxon>
        <taxon>Fungi</taxon>
        <taxon>Dikarya</taxon>
        <taxon>Basidiomycota</taxon>
        <taxon>Agaricomycotina</taxon>
        <taxon>Agaricomycetes</taxon>
        <taxon>Agaricomycetidae</taxon>
        <taxon>Boletales</taxon>
        <taxon>Coniophorineae</taxon>
        <taxon>Hygrophoropsidaceae</taxon>
        <taxon>Hygrophoropsis</taxon>
    </lineage>
</organism>
<gene>
    <name evidence="1" type="ORF">BJ138DRAFT_1004086</name>
</gene>
<evidence type="ECO:0000313" key="1">
    <source>
        <dbReference type="EMBL" id="KAH7912608.1"/>
    </source>
</evidence>